<sequence>MRSGMDLYVQMEDSELSIAACQGDFEAYEELVRRYGKELYAWSYIQQKRTG</sequence>
<dbReference type="InterPro" id="IPR013325">
    <property type="entry name" value="RNA_pol_sigma_r2"/>
</dbReference>
<proteinExistence type="predicted"/>
<gene>
    <name evidence="1" type="ORF">ACFSVM_15100</name>
</gene>
<keyword evidence="2" id="KW-1185">Reference proteome</keyword>
<comment type="caution">
    <text evidence="1">The sequence shown here is derived from an EMBL/GenBank/DDBJ whole genome shotgun (WGS) entry which is preliminary data.</text>
</comment>
<evidence type="ECO:0000313" key="1">
    <source>
        <dbReference type="EMBL" id="MFD2701789.1"/>
    </source>
</evidence>
<dbReference type="EMBL" id="JBHUMJ010000003">
    <property type="protein sequence ID" value="MFD2701789.1"/>
    <property type="molecule type" value="Genomic_DNA"/>
</dbReference>
<name>A0ABW5SRF1_9BACL</name>
<reference evidence="2" key="1">
    <citation type="journal article" date="2019" name="Int. J. Syst. Evol. Microbiol.">
        <title>The Global Catalogue of Microorganisms (GCM) 10K type strain sequencing project: providing services to taxonomists for standard genome sequencing and annotation.</title>
        <authorList>
            <consortium name="The Broad Institute Genomics Platform"/>
            <consortium name="The Broad Institute Genome Sequencing Center for Infectious Disease"/>
            <person name="Wu L."/>
            <person name="Ma J."/>
        </authorList>
    </citation>
    <scope>NUCLEOTIDE SEQUENCE [LARGE SCALE GENOMIC DNA]</scope>
    <source>
        <strain evidence="2">KCTC 33849</strain>
    </source>
</reference>
<organism evidence="1 2">
    <name type="scientific">Paenibacillus shunpengii</name>
    <dbReference type="NCBI Taxonomy" id="2054424"/>
    <lineage>
        <taxon>Bacteria</taxon>
        <taxon>Bacillati</taxon>
        <taxon>Bacillota</taxon>
        <taxon>Bacilli</taxon>
        <taxon>Bacillales</taxon>
        <taxon>Paenibacillaceae</taxon>
        <taxon>Paenibacillus</taxon>
    </lineage>
</organism>
<evidence type="ECO:0000313" key="2">
    <source>
        <dbReference type="Proteomes" id="UP001597540"/>
    </source>
</evidence>
<accession>A0ABW5SRF1</accession>
<dbReference type="Proteomes" id="UP001597540">
    <property type="component" value="Unassembled WGS sequence"/>
</dbReference>
<dbReference type="SUPFAM" id="SSF88946">
    <property type="entry name" value="Sigma2 domain of RNA polymerase sigma factors"/>
    <property type="match status" value="1"/>
</dbReference>
<protein>
    <submittedName>
        <fullName evidence="1">Uncharacterized protein</fullName>
    </submittedName>
</protein>
<dbReference type="RefSeq" id="WP_379263138.1">
    <property type="nucleotide sequence ID" value="NZ_JBHUMJ010000003.1"/>
</dbReference>